<feature type="compositionally biased region" description="Polar residues" evidence="1">
    <location>
        <begin position="25"/>
        <end position="38"/>
    </location>
</feature>
<evidence type="ECO:0000313" key="3">
    <source>
        <dbReference type="Proteomes" id="UP000191342"/>
    </source>
</evidence>
<reference evidence="3" key="1">
    <citation type="journal article" date="2017" name="Nat. Microbiol.">
        <title>Global analysis of biosynthetic gene clusters reveals vast potential of secondary metabolite production in Penicillium species.</title>
        <authorList>
            <person name="Nielsen J.C."/>
            <person name="Grijseels S."/>
            <person name="Prigent S."/>
            <person name="Ji B."/>
            <person name="Dainat J."/>
            <person name="Nielsen K.F."/>
            <person name="Frisvad J.C."/>
            <person name="Workman M."/>
            <person name="Nielsen J."/>
        </authorList>
    </citation>
    <scope>NUCLEOTIDE SEQUENCE [LARGE SCALE GENOMIC DNA]</scope>
    <source>
        <strain evidence="3">IBT 14082</strain>
    </source>
</reference>
<name>A0A1V6TEY0_9EURO</name>
<evidence type="ECO:0000313" key="2">
    <source>
        <dbReference type="EMBL" id="OQE24937.1"/>
    </source>
</evidence>
<comment type="caution">
    <text evidence="2">The sequence shown here is derived from an EMBL/GenBank/DDBJ whole genome shotgun (WGS) entry which is preliminary data.</text>
</comment>
<feature type="compositionally biased region" description="Low complexity" evidence="1">
    <location>
        <begin position="567"/>
        <end position="579"/>
    </location>
</feature>
<feature type="region of interest" description="Disordered" evidence="1">
    <location>
        <begin position="1"/>
        <end position="39"/>
    </location>
</feature>
<dbReference type="Proteomes" id="UP000191342">
    <property type="component" value="Unassembled WGS sequence"/>
</dbReference>
<dbReference type="STRING" id="254877.A0A1V6TEY0"/>
<feature type="compositionally biased region" description="Acidic residues" evidence="1">
    <location>
        <begin position="502"/>
        <end position="515"/>
    </location>
</feature>
<accession>A0A1V6TEY0</accession>
<gene>
    <name evidence="2" type="ORF">PENFLA_c009G02818</name>
</gene>
<feature type="region of interest" description="Disordered" evidence="1">
    <location>
        <begin position="359"/>
        <end position="378"/>
    </location>
</feature>
<feature type="region of interest" description="Disordered" evidence="1">
    <location>
        <begin position="539"/>
        <end position="626"/>
    </location>
</feature>
<dbReference type="OrthoDB" id="4966at2759"/>
<dbReference type="AlphaFoldDB" id="A0A1V6TEY0"/>
<keyword evidence="3" id="KW-1185">Reference proteome</keyword>
<sequence>MENHAWRSASPGLSSSEDDTDSFDNEQTGTNNTTGSRNVHSHATLEILQAHLDADAESDSSEASEPRVHPDFFVHLENLRRVNEANRVNVRREAEAWYQAALMPSQSQHEVPRITIEANNQSSQFPNQSNQPSYHAGTEHGLQPSAMGMPDQYEIQDSTAAGPFQPMPPHVRFETPHSAGHVSTREHSHQNRPPSPYPTAYPASHVHTRDRSHHHRPPSPYPTVGRGQRSTFQNYTPTASTFRNYAATTSTTQPQGYTEHGNPYRIPSEPAPFPEGAIPYDQERLLQAWLVRQQLIAGVRPEDIQPMGQSSGRRHRTPPYIVLNDSGAHIIRIEPARFEGAMLPLPALPWLPRRPNNNSHTAPVLSNTQDGSGPPTGLGIITAPDSANTLNPPVDPHLPAAATNLPVGSHLPTAAMNLPVGSNLPAAVTNSPVGSNLQAAINLPVGPHLPTAVMNLPVGSSLPAATNSPVDSHLQAAATLMAAPALPANYDVVSDPTFVPEQDPEDLNEDVAESESSDSRMVALFQHLRLHEHANSVSVSMPDLVPGPSTPEPGSSENSQATVVTPQSQSQASLSLSVQNHIDADSISSQEVSGFEVSPSHSQGRDSLTPSPSSSEGSEAGYVSSP</sequence>
<feature type="compositionally biased region" description="Polar residues" evidence="1">
    <location>
        <begin position="359"/>
        <end position="371"/>
    </location>
</feature>
<evidence type="ECO:0000256" key="1">
    <source>
        <dbReference type="SAM" id="MobiDB-lite"/>
    </source>
</evidence>
<proteinExistence type="predicted"/>
<feature type="compositionally biased region" description="Low complexity" evidence="1">
    <location>
        <begin position="610"/>
        <end position="626"/>
    </location>
</feature>
<protein>
    <submittedName>
        <fullName evidence="2">Uncharacterized protein</fullName>
    </submittedName>
</protein>
<feature type="region of interest" description="Disordered" evidence="1">
    <location>
        <begin position="494"/>
        <end position="515"/>
    </location>
</feature>
<feature type="compositionally biased region" description="Basic residues" evidence="1">
    <location>
        <begin position="206"/>
        <end position="217"/>
    </location>
</feature>
<organism evidence="2 3">
    <name type="scientific">Penicillium flavigenum</name>
    <dbReference type="NCBI Taxonomy" id="254877"/>
    <lineage>
        <taxon>Eukaryota</taxon>
        <taxon>Fungi</taxon>
        <taxon>Dikarya</taxon>
        <taxon>Ascomycota</taxon>
        <taxon>Pezizomycotina</taxon>
        <taxon>Eurotiomycetes</taxon>
        <taxon>Eurotiomycetidae</taxon>
        <taxon>Eurotiales</taxon>
        <taxon>Aspergillaceae</taxon>
        <taxon>Penicillium</taxon>
    </lineage>
</organism>
<feature type="region of interest" description="Disordered" evidence="1">
    <location>
        <begin position="123"/>
        <end position="231"/>
    </location>
</feature>
<feature type="compositionally biased region" description="Polar residues" evidence="1">
    <location>
        <begin position="599"/>
        <end position="609"/>
    </location>
</feature>
<dbReference type="EMBL" id="MLQL01000009">
    <property type="protein sequence ID" value="OQE24937.1"/>
    <property type="molecule type" value="Genomic_DNA"/>
</dbReference>
<feature type="compositionally biased region" description="Low complexity" evidence="1">
    <location>
        <begin position="123"/>
        <end position="133"/>
    </location>
</feature>